<dbReference type="PROSITE" id="PS50157">
    <property type="entry name" value="ZINC_FINGER_C2H2_2"/>
    <property type="match status" value="1"/>
</dbReference>
<dbReference type="GeneID" id="111452131"/>
<gene>
    <name evidence="10" type="primary">LOC111452131</name>
</gene>
<evidence type="ECO:0000259" key="8">
    <source>
        <dbReference type="PROSITE" id="PS50157"/>
    </source>
</evidence>
<evidence type="ECO:0000313" key="10">
    <source>
        <dbReference type="RefSeq" id="XP_022948450.1"/>
    </source>
</evidence>
<dbReference type="Proteomes" id="UP000504609">
    <property type="component" value="Unplaced"/>
</dbReference>
<dbReference type="GO" id="GO:0005634">
    <property type="term" value="C:nucleus"/>
    <property type="evidence" value="ECO:0007669"/>
    <property type="project" value="UniProtKB-SubCell"/>
</dbReference>
<reference evidence="10" key="1">
    <citation type="submission" date="2025-08" db="UniProtKB">
        <authorList>
            <consortium name="RefSeq"/>
        </authorList>
    </citation>
    <scope>IDENTIFICATION</scope>
    <source>
        <tissue evidence="10">Young leaves</tissue>
    </source>
</reference>
<dbReference type="FunFam" id="3.30.160.60:FF:001366">
    <property type="entry name" value="Zinc finger protein 2"/>
    <property type="match status" value="1"/>
</dbReference>
<dbReference type="InterPro" id="IPR013087">
    <property type="entry name" value="Znf_C2H2_type"/>
</dbReference>
<keyword evidence="4" id="KW-0862">Zinc</keyword>
<dbReference type="AlphaFoldDB" id="A0A6J1G9W3"/>
<evidence type="ECO:0000256" key="1">
    <source>
        <dbReference type="ARBA" id="ARBA00004123"/>
    </source>
</evidence>
<evidence type="ECO:0000256" key="5">
    <source>
        <dbReference type="ARBA" id="ARBA00023242"/>
    </source>
</evidence>
<keyword evidence="2" id="KW-0479">Metal-binding</keyword>
<dbReference type="GO" id="GO:0008270">
    <property type="term" value="F:zinc ion binding"/>
    <property type="evidence" value="ECO:0007669"/>
    <property type="project" value="UniProtKB-KW"/>
</dbReference>
<dbReference type="GO" id="GO:0009788">
    <property type="term" value="P:negative regulation of abscisic acid-activated signaling pathway"/>
    <property type="evidence" value="ECO:0007669"/>
    <property type="project" value="InterPro"/>
</dbReference>
<keyword evidence="3 6" id="KW-0863">Zinc-finger</keyword>
<name>A0A6J1G9W3_CUCMO</name>
<dbReference type="InterPro" id="IPR036236">
    <property type="entry name" value="Znf_C2H2_sf"/>
</dbReference>
<protein>
    <submittedName>
        <fullName evidence="10">Zinc finger protein 3-like</fullName>
    </submittedName>
</protein>
<evidence type="ECO:0000256" key="2">
    <source>
        <dbReference type="ARBA" id="ARBA00022723"/>
    </source>
</evidence>
<evidence type="ECO:0000313" key="9">
    <source>
        <dbReference type="Proteomes" id="UP000504609"/>
    </source>
</evidence>
<dbReference type="Gene3D" id="3.30.160.60">
    <property type="entry name" value="Classic Zinc Finger"/>
    <property type="match status" value="1"/>
</dbReference>
<organism evidence="9 10">
    <name type="scientific">Cucurbita moschata</name>
    <name type="common">Winter crookneck squash</name>
    <name type="synonym">Cucurbita pepo var. moschata</name>
    <dbReference type="NCBI Taxonomy" id="3662"/>
    <lineage>
        <taxon>Eukaryota</taxon>
        <taxon>Viridiplantae</taxon>
        <taxon>Streptophyta</taxon>
        <taxon>Embryophyta</taxon>
        <taxon>Tracheophyta</taxon>
        <taxon>Spermatophyta</taxon>
        <taxon>Magnoliopsida</taxon>
        <taxon>eudicotyledons</taxon>
        <taxon>Gunneridae</taxon>
        <taxon>Pentapetalae</taxon>
        <taxon>rosids</taxon>
        <taxon>fabids</taxon>
        <taxon>Cucurbitales</taxon>
        <taxon>Cucurbitaceae</taxon>
        <taxon>Cucurbiteae</taxon>
        <taxon>Cucurbita</taxon>
    </lineage>
</organism>
<dbReference type="SUPFAM" id="SSF57667">
    <property type="entry name" value="beta-beta-alpha zinc fingers"/>
    <property type="match status" value="1"/>
</dbReference>
<keyword evidence="9" id="KW-1185">Reference proteome</keyword>
<sequence length="268" mass="28986">MYLPISEPSPSESSTIISASESSPPCPKEDQATDQINQNSQLGFDLSLCNNDSDHGSNPELNLIDCFDANLAAEPTDTETEPRVFSCNYCQRKFYSSQALGGHQNAHKRERTLAKRTHRVGSGSNFGFAHRYSNLPSLHLHGSFSRSLGIQAHSMVHKPSSFHVSGIGSSGIYGHSGWSRQPLDQQPAIGRLPQGSSHIGSLRCITSNTGAARFDGVKKFSTTETPPPLEGFWWDSSGSGSGGGGGFSHLKMKPKQDELLKLDLSLKL</sequence>
<dbReference type="RefSeq" id="XP_022948450.1">
    <property type="nucleotide sequence ID" value="XM_023092682.1"/>
</dbReference>
<dbReference type="PROSITE" id="PS00028">
    <property type="entry name" value="ZINC_FINGER_C2H2_1"/>
    <property type="match status" value="1"/>
</dbReference>
<evidence type="ECO:0000256" key="6">
    <source>
        <dbReference type="PROSITE-ProRule" id="PRU00042"/>
    </source>
</evidence>
<feature type="domain" description="C2H2-type" evidence="8">
    <location>
        <begin position="85"/>
        <end position="112"/>
    </location>
</feature>
<accession>A0A6J1G9W3</accession>
<evidence type="ECO:0000256" key="4">
    <source>
        <dbReference type="ARBA" id="ARBA00022833"/>
    </source>
</evidence>
<evidence type="ECO:0000256" key="3">
    <source>
        <dbReference type="ARBA" id="ARBA00022771"/>
    </source>
</evidence>
<proteinExistence type="predicted"/>
<feature type="region of interest" description="Disordered" evidence="7">
    <location>
        <begin position="1"/>
        <end position="33"/>
    </location>
</feature>
<comment type="subcellular location">
    <subcellularLocation>
        <location evidence="1">Nucleus</location>
    </subcellularLocation>
</comment>
<dbReference type="PANTHER" id="PTHR47287:SF15">
    <property type="entry name" value="ZINC FINGER PROTEIN 3-LIKE"/>
    <property type="match status" value="1"/>
</dbReference>
<dbReference type="KEGG" id="cmos:111452131"/>
<dbReference type="PANTHER" id="PTHR47287">
    <property type="entry name" value="C2H2 AND C2HC ZINC FINGERS SUPERFAMILY PROTEIN"/>
    <property type="match status" value="1"/>
</dbReference>
<keyword evidence="5" id="KW-0539">Nucleus</keyword>
<feature type="compositionally biased region" description="Low complexity" evidence="7">
    <location>
        <begin position="1"/>
        <end position="23"/>
    </location>
</feature>
<dbReference type="InterPro" id="IPR044246">
    <property type="entry name" value="ZFP3-like"/>
</dbReference>
<evidence type="ECO:0000256" key="7">
    <source>
        <dbReference type="SAM" id="MobiDB-lite"/>
    </source>
</evidence>